<proteinExistence type="predicted"/>
<keyword evidence="3" id="KW-1185">Reference proteome</keyword>
<dbReference type="GO" id="GO:0003677">
    <property type="term" value="F:DNA binding"/>
    <property type="evidence" value="ECO:0007669"/>
    <property type="project" value="InterPro"/>
</dbReference>
<dbReference type="OrthoDB" id="6762233at2759"/>
<gene>
    <name evidence="2" type="ORF">PSYICH_LOCUS7154</name>
</gene>
<organism evidence="2 3">
    <name type="scientific">Psylliodes chrysocephalus</name>
    <dbReference type="NCBI Taxonomy" id="3402493"/>
    <lineage>
        <taxon>Eukaryota</taxon>
        <taxon>Metazoa</taxon>
        <taxon>Ecdysozoa</taxon>
        <taxon>Arthropoda</taxon>
        <taxon>Hexapoda</taxon>
        <taxon>Insecta</taxon>
        <taxon>Pterygota</taxon>
        <taxon>Neoptera</taxon>
        <taxon>Endopterygota</taxon>
        <taxon>Coleoptera</taxon>
        <taxon>Polyphaga</taxon>
        <taxon>Cucujiformia</taxon>
        <taxon>Chrysomeloidea</taxon>
        <taxon>Chrysomelidae</taxon>
        <taxon>Galerucinae</taxon>
        <taxon>Alticini</taxon>
        <taxon>Psylliodes</taxon>
    </lineage>
</organism>
<dbReference type="SUPFAM" id="SSF56349">
    <property type="entry name" value="DNA breaking-rejoining enzymes"/>
    <property type="match status" value="1"/>
</dbReference>
<accession>A0A9P0G9B3</accession>
<evidence type="ECO:0000256" key="1">
    <source>
        <dbReference type="ARBA" id="ARBA00023172"/>
    </source>
</evidence>
<dbReference type="Proteomes" id="UP001153636">
    <property type="component" value="Chromosome 2"/>
</dbReference>
<evidence type="ECO:0000313" key="2">
    <source>
        <dbReference type="EMBL" id="CAH1107014.1"/>
    </source>
</evidence>
<dbReference type="PANTHER" id="PTHR33480:SF5">
    <property type="entry name" value="SI:DKEY-51D8.9"/>
    <property type="match status" value="1"/>
</dbReference>
<keyword evidence="1" id="KW-0233">DNA recombination</keyword>
<dbReference type="GO" id="GO:0006310">
    <property type="term" value="P:DNA recombination"/>
    <property type="evidence" value="ECO:0007669"/>
    <property type="project" value="UniProtKB-KW"/>
</dbReference>
<name>A0A9P0G9B3_9CUCU</name>
<dbReference type="Gene3D" id="1.10.443.10">
    <property type="entry name" value="Intergrase catalytic core"/>
    <property type="match status" value="1"/>
</dbReference>
<dbReference type="InterPro" id="IPR013762">
    <property type="entry name" value="Integrase-like_cat_sf"/>
</dbReference>
<protein>
    <submittedName>
        <fullName evidence="2">Uncharacterized protein</fullName>
    </submittedName>
</protein>
<dbReference type="AlphaFoldDB" id="A0A9P0G9B3"/>
<reference evidence="2" key="1">
    <citation type="submission" date="2022-01" db="EMBL/GenBank/DDBJ databases">
        <authorList>
            <person name="King R."/>
        </authorList>
    </citation>
    <scope>NUCLEOTIDE SEQUENCE</scope>
</reference>
<sequence length="451" mass="52304">MKRNRSIRSTNFLLLPVGPQVSKNFKEKILGQMLHDQIFLVLRQDQTILRYGETEFNRLGHDRRYYRTIIDRCRELGRLVLKAKELNPNVTKLSQLLRASNYQLLKQSVFKEAEFNNETNLFNKPSYALKVGISVRKCATMLKGDYLQDEILREYIPELEAFLCVMEAKWFTEVSSHAHRTLAEVKWNKRKTVPLTRDIQKLNKYLNKQIIIEQDNLEGGPNILAFKNLVEISLVMTIILNRRRVGEVQYMLLKDYESALKCDPNSDIFQILTESEKQLSQSLIRLEIKGKIGRGVPVLLTEKLQSILNLINTRREECGVVKSNPYLFPSLSNVSGHYPTHKIIQKWTKASGCVNVSTLTSTKLRKHVAVMAQLLNLREHELDNLAKFMGHDIRVHREYYRLADETLQLSKINKLLLNLEKAKLGEMKGKNLDEITFEDEGEDENSESEND</sequence>
<dbReference type="PANTHER" id="PTHR33480">
    <property type="entry name" value="SET DOMAIN-CONTAINING PROTEIN-RELATED"/>
    <property type="match status" value="1"/>
</dbReference>
<dbReference type="InterPro" id="IPR011010">
    <property type="entry name" value="DNA_brk_join_enz"/>
</dbReference>
<dbReference type="GO" id="GO:0015074">
    <property type="term" value="P:DNA integration"/>
    <property type="evidence" value="ECO:0007669"/>
    <property type="project" value="InterPro"/>
</dbReference>
<dbReference type="EMBL" id="OV651814">
    <property type="protein sequence ID" value="CAH1107014.1"/>
    <property type="molecule type" value="Genomic_DNA"/>
</dbReference>
<evidence type="ECO:0000313" key="3">
    <source>
        <dbReference type="Proteomes" id="UP001153636"/>
    </source>
</evidence>